<evidence type="ECO:0000256" key="4">
    <source>
        <dbReference type="ARBA" id="ARBA00009567"/>
    </source>
</evidence>
<evidence type="ECO:0000313" key="10">
    <source>
        <dbReference type="EMBL" id="KAK9768318.1"/>
    </source>
</evidence>
<dbReference type="Gene3D" id="3.40.50.300">
    <property type="entry name" value="P-loop containing nucleotide triphosphate hydrolases"/>
    <property type="match status" value="1"/>
</dbReference>
<comment type="subcellular location">
    <subcellularLocation>
        <location evidence="2">Cytoplasm</location>
    </subcellularLocation>
    <subcellularLocation>
        <location evidence="1">Nucleus</location>
    </subcellularLocation>
</comment>
<evidence type="ECO:0000256" key="1">
    <source>
        <dbReference type="ARBA" id="ARBA00004123"/>
    </source>
</evidence>
<sequence length="330" mass="37067">MSASLLEKLLSGREYSPLIVLQDTLEQSSFILLQEFVVKAVSSNRRIIWLTTETSVTSLERYLPKEIRVVYIDAYSNVFASESDHPKHSPSLYVLKDASDLNEAETLIKRLTQSTNVPYTLVLDSLSSFIRDSTTKTFRFVKNLVADVKEPSNILATYHGDIPDTSSASGYPTLPHISSAFSQLASTKIIVKNILERDPLDYEEEEPREYITEHSNSLTVGKCELEHKRKSGKVVRERVVFEVNPSGGLSISTVINAPLVVEPESESTEIDPAANLSFNLNLTEEQRKAKNEVVLPYLKTKEQEVSGAIYYEPDEADDFDDEDPDEDLNI</sequence>
<dbReference type="EMBL" id="JASJQH010000023">
    <property type="protein sequence ID" value="KAK9768318.1"/>
    <property type="molecule type" value="Genomic_DNA"/>
</dbReference>
<keyword evidence="7" id="KW-0819">tRNA processing</keyword>
<dbReference type="Proteomes" id="UP001479436">
    <property type="component" value="Unassembled WGS sequence"/>
</dbReference>
<dbReference type="PANTHER" id="PTHR15641">
    <property type="entry name" value="ELONGATOR COMPLEX PROTEIN 5"/>
    <property type="match status" value="1"/>
</dbReference>
<comment type="similarity">
    <text evidence="4">Belongs to the ELP5 family.</text>
</comment>
<dbReference type="Pfam" id="PF10483">
    <property type="entry name" value="Elong_Iki1"/>
    <property type="match status" value="1"/>
</dbReference>
<name>A0ABR2X3L2_9FUNG</name>
<organism evidence="10 11">
    <name type="scientific">Basidiobolus ranarum</name>
    <dbReference type="NCBI Taxonomy" id="34480"/>
    <lineage>
        <taxon>Eukaryota</taxon>
        <taxon>Fungi</taxon>
        <taxon>Fungi incertae sedis</taxon>
        <taxon>Zoopagomycota</taxon>
        <taxon>Entomophthoromycotina</taxon>
        <taxon>Basidiobolomycetes</taxon>
        <taxon>Basidiobolales</taxon>
        <taxon>Basidiobolaceae</taxon>
        <taxon>Basidiobolus</taxon>
    </lineage>
</organism>
<proteinExistence type="inferred from homology"/>
<comment type="pathway">
    <text evidence="3">tRNA modification; 5-methoxycarbonylmethyl-2-thiouridine-tRNA biosynthesis.</text>
</comment>
<keyword evidence="11" id="KW-1185">Reference proteome</keyword>
<dbReference type="InterPro" id="IPR019519">
    <property type="entry name" value="Elp5"/>
</dbReference>
<evidence type="ECO:0000256" key="9">
    <source>
        <dbReference type="SAM" id="MobiDB-lite"/>
    </source>
</evidence>
<evidence type="ECO:0000256" key="3">
    <source>
        <dbReference type="ARBA" id="ARBA00005043"/>
    </source>
</evidence>
<feature type="region of interest" description="Disordered" evidence="9">
    <location>
        <begin position="306"/>
        <end position="330"/>
    </location>
</feature>
<keyword evidence="6" id="KW-0963">Cytoplasm</keyword>
<evidence type="ECO:0000256" key="2">
    <source>
        <dbReference type="ARBA" id="ARBA00004496"/>
    </source>
</evidence>
<dbReference type="InterPro" id="IPR027417">
    <property type="entry name" value="P-loop_NTPase"/>
</dbReference>
<evidence type="ECO:0000256" key="5">
    <source>
        <dbReference type="ARBA" id="ARBA00020264"/>
    </source>
</evidence>
<protein>
    <recommendedName>
        <fullName evidence="5">Elongator complex protein 5</fullName>
    </recommendedName>
</protein>
<evidence type="ECO:0000313" key="11">
    <source>
        <dbReference type="Proteomes" id="UP001479436"/>
    </source>
</evidence>
<evidence type="ECO:0000256" key="6">
    <source>
        <dbReference type="ARBA" id="ARBA00022490"/>
    </source>
</evidence>
<dbReference type="CDD" id="cd19496">
    <property type="entry name" value="Elp5"/>
    <property type="match status" value="1"/>
</dbReference>
<dbReference type="PANTHER" id="PTHR15641:SF1">
    <property type="entry name" value="ELONGATOR COMPLEX PROTEIN 5"/>
    <property type="match status" value="1"/>
</dbReference>
<evidence type="ECO:0000256" key="8">
    <source>
        <dbReference type="ARBA" id="ARBA00023242"/>
    </source>
</evidence>
<accession>A0ABR2X3L2</accession>
<keyword evidence="8" id="KW-0539">Nucleus</keyword>
<gene>
    <name evidence="10" type="ORF">K7432_001120</name>
</gene>
<reference evidence="10 11" key="1">
    <citation type="submission" date="2023-04" db="EMBL/GenBank/DDBJ databases">
        <title>Genome of Basidiobolus ranarum AG-B5.</title>
        <authorList>
            <person name="Stajich J.E."/>
            <person name="Carter-House D."/>
            <person name="Gryganskyi A."/>
        </authorList>
    </citation>
    <scope>NUCLEOTIDE SEQUENCE [LARGE SCALE GENOMIC DNA]</scope>
    <source>
        <strain evidence="10 11">AG-B5</strain>
    </source>
</reference>
<comment type="caution">
    <text evidence="10">The sequence shown here is derived from an EMBL/GenBank/DDBJ whole genome shotgun (WGS) entry which is preliminary data.</text>
</comment>
<feature type="compositionally biased region" description="Acidic residues" evidence="9">
    <location>
        <begin position="312"/>
        <end position="330"/>
    </location>
</feature>
<evidence type="ECO:0000256" key="7">
    <source>
        <dbReference type="ARBA" id="ARBA00022694"/>
    </source>
</evidence>